<feature type="non-terminal residue" evidence="1">
    <location>
        <position position="1"/>
    </location>
</feature>
<dbReference type="AlphaFoldDB" id="A0A383EHB5"/>
<proteinExistence type="predicted"/>
<feature type="non-terminal residue" evidence="1">
    <location>
        <position position="230"/>
    </location>
</feature>
<sequence length="230" mass="27216">KIKYNINKKKDIYDFLTLINFDNNPIKIKLINYSKEKNKKSNLKLKGSYNKSKVKFNEITYNEDQNFFELKDLIFNNNFKIVDLNKIKVDYLNENNIKNEFTIKKDLTYYNLSGKSFDSYNFINNILLSDSDESFLDNFNLKDETVLNINLNKVLLDKENSSKNLYGKLTIKNNKVHNLNLTSVFDNNKKFELDVKTLKNNQKITSFYSDNAEPFVKHFKFIKGFKEGKI</sequence>
<gene>
    <name evidence="1" type="ORF">METZ01_LOCUS509090</name>
</gene>
<evidence type="ECO:0000313" key="1">
    <source>
        <dbReference type="EMBL" id="SVE56236.1"/>
    </source>
</evidence>
<dbReference type="EMBL" id="UINC01225961">
    <property type="protein sequence ID" value="SVE56236.1"/>
    <property type="molecule type" value="Genomic_DNA"/>
</dbReference>
<reference evidence="1" key="1">
    <citation type="submission" date="2018-05" db="EMBL/GenBank/DDBJ databases">
        <authorList>
            <person name="Lanie J.A."/>
            <person name="Ng W.-L."/>
            <person name="Kazmierczak K.M."/>
            <person name="Andrzejewski T.M."/>
            <person name="Davidsen T.M."/>
            <person name="Wayne K.J."/>
            <person name="Tettelin H."/>
            <person name="Glass J.I."/>
            <person name="Rusch D."/>
            <person name="Podicherti R."/>
            <person name="Tsui H.-C.T."/>
            <person name="Winkler M.E."/>
        </authorList>
    </citation>
    <scope>NUCLEOTIDE SEQUENCE</scope>
</reference>
<protein>
    <recommendedName>
        <fullName evidence="2">DUF3971 domain-containing protein</fullName>
    </recommendedName>
</protein>
<accession>A0A383EHB5</accession>
<name>A0A383EHB5_9ZZZZ</name>
<organism evidence="1">
    <name type="scientific">marine metagenome</name>
    <dbReference type="NCBI Taxonomy" id="408172"/>
    <lineage>
        <taxon>unclassified sequences</taxon>
        <taxon>metagenomes</taxon>
        <taxon>ecological metagenomes</taxon>
    </lineage>
</organism>
<evidence type="ECO:0008006" key="2">
    <source>
        <dbReference type="Google" id="ProtNLM"/>
    </source>
</evidence>